<dbReference type="EMBL" id="KV425925">
    <property type="protein sequence ID" value="KZV97829.1"/>
    <property type="molecule type" value="Genomic_DNA"/>
</dbReference>
<dbReference type="AlphaFoldDB" id="A0A166B4K4"/>
<evidence type="ECO:0000313" key="1">
    <source>
        <dbReference type="EMBL" id="KZV97829.1"/>
    </source>
</evidence>
<dbReference type="OrthoDB" id="2935770at2759"/>
<evidence type="ECO:0000313" key="2">
    <source>
        <dbReference type="Proteomes" id="UP000077266"/>
    </source>
</evidence>
<reference evidence="1 2" key="1">
    <citation type="journal article" date="2016" name="Mol. Biol. Evol.">
        <title>Comparative Genomics of Early-Diverging Mushroom-Forming Fungi Provides Insights into the Origins of Lignocellulose Decay Capabilities.</title>
        <authorList>
            <person name="Nagy L.G."/>
            <person name="Riley R."/>
            <person name="Tritt A."/>
            <person name="Adam C."/>
            <person name="Daum C."/>
            <person name="Floudas D."/>
            <person name="Sun H."/>
            <person name="Yadav J.S."/>
            <person name="Pangilinan J."/>
            <person name="Larsson K.H."/>
            <person name="Matsuura K."/>
            <person name="Barry K."/>
            <person name="Labutti K."/>
            <person name="Kuo R."/>
            <person name="Ohm R.A."/>
            <person name="Bhattacharya S.S."/>
            <person name="Shirouzu T."/>
            <person name="Yoshinaga Y."/>
            <person name="Martin F.M."/>
            <person name="Grigoriev I.V."/>
            <person name="Hibbett D.S."/>
        </authorList>
    </citation>
    <scope>NUCLEOTIDE SEQUENCE [LARGE SCALE GENOMIC DNA]</scope>
    <source>
        <strain evidence="1 2">HHB12029</strain>
    </source>
</reference>
<gene>
    <name evidence="1" type="ORF">EXIGLDRAFT_832580</name>
</gene>
<dbReference type="Proteomes" id="UP000077266">
    <property type="component" value="Unassembled WGS sequence"/>
</dbReference>
<proteinExistence type="predicted"/>
<name>A0A166B4K4_EXIGL</name>
<keyword evidence="2" id="KW-1185">Reference proteome</keyword>
<protein>
    <submittedName>
        <fullName evidence="1">Uncharacterized protein</fullName>
    </submittedName>
</protein>
<dbReference type="InParanoid" id="A0A166B4K4"/>
<accession>A0A166B4K4</accession>
<organism evidence="1 2">
    <name type="scientific">Exidia glandulosa HHB12029</name>
    <dbReference type="NCBI Taxonomy" id="1314781"/>
    <lineage>
        <taxon>Eukaryota</taxon>
        <taxon>Fungi</taxon>
        <taxon>Dikarya</taxon>
        <taxon>Basidiomycota</taxon>
        <taxon>Agaricomycotina</taxon>
        <taxon>Agaricomycetes</taxon>
        <taxon>Auriculariales</taxon>
        <taxon>Exidiaceae</taxon>
        <taxon>Exidia</taxon>
    </lineage>
</organism>
<sequence>MNIFPLSLLRTPDAAAAPTATLSEVLRNLCYNPAVRRRSSLRALYDKVLHPCLHKGSHIVRKGNGRLVTVPVEYNDHMKLPVSDYFTALGFVLAKQIPPERPIGLTPLIKLLSAYAFLTRRSARALNVHPPTVVQLLWTKAVQSTGEPEDSSSHDAVGPVSLASSVSAGLGDGRDEVRQERVRVLQDVWPHEFPVPTPVQTAHLNAGIRQMATEIPELFGTPWGHCGESVSFASMYKTMQGGASMGALALSVKSMTTPMHEAGHPPVDAIETLHRLVDIVEVLRVGGAMRPMCLNCQHLVHCVSARVDDYALVFASPRSGSSV</sequence>